<dbReference type="FunFam" id="1.10.10.10:FF:000322">
    <property type="entry name" value="Probable disease resistance protein At1g63360"/>
    <property type="match status" value="1"/>
</dbReference>
<dbReference type="Gene3D" id="1.10.10.10">
    <property type="entry name" value="Winged helix-like DNA-binding domain superfamily/Winged helix DNA-binding domain"/>
    <property type="match status" value="1"/>
</dbReference>
<evidence type="ECO:0000256" key="4">
    <source>
        <dbReference type="ARBA" id="ARBA00022490"/>
    </source>
</evidence>
<feature type="domain" description="Disease resistance protein winged helix" evidence="13">
    <location>
        <begin position="472"/>
        <end position="543"/>
    </location>
</feature>
<dbReference type="InterPro" id="IPR036388">
    <property type="entry name" value="WH-like_DNA-bd_sf"/>
</dbReference>
<dbReference type="GO" id="GO:0051607">
    <property type="term" value="P:defense response to virus"/>
    <property type="evidence" value="ECO:0007669"/>
    <property type="project" value="UniProtKB-ARBA"/>
</dbReference>
<dbReference type="Gene3D" id="1.20.5.4130">
    <property type="match status" value="1"/>
</dbReference>
<dbReference type="Gene3D" id="1.10.8.430">
    <property type="entry name" value="Helical domain of apoptotic protease-activating factors"/>
    <property type="match status" value="1"/>
</dbReference>
<evidence type="ECO:0000256" key="8">
    <source>
        <dbReference type="ARBA" id="ARBA00022741"/>
    </source>
</evidence>
<protein>
    <submittedName>
        <fullName evidence="15">Late blight resistance protein-like protein R1A-10</fullName>
    </submittedName>
</protein>
<dbReference type="InterPro" id="IPR055414">
    <property type="entry name" value="LRR_R13L4/SHOC2-like"/>
</dbReference>
<sequence>MAYAALLSLTQTLEQILHSHDQSRILHEEKQITSLYEKLSFLLSFLEDSTHKYSETFTSLEGRIRDATYKAENIIESNMSKPACHGVISTWFWKKISPPAFLQCKYKGLKKVIEELDSISKDVERMNDTEDLQPSMPDGSSKSRSSNNSTIVEFEDDLMQISELPSTFESISVVEMEGIEEVVKMDRNDLEDLQQRNSLSATSSKFASTNKIAMVGFDDDSLQIKERLIGQSSMLKIISIVGMGGIGKTTLARNIYNDSHIVHYFDIRAWTTVSQEYNVQGLLATLLNSMTDLGHKLYEMEIEELKEKLYQELQCNRYLIVMDDVWETNAWEEVRRLFPDKNNGSRVILTTRLSNVAVYADSSGPIHRMNFLSLEQSLKLLNKEVFGEECCPSELEGIGITIAKQCKGLPLALVVIGGLLNKSKKTRAYWEFVAENVKSAITRNYDDFVEILSLSYNHLPHHLRACFLYMGVFPEDYVIHVSYLIRLWVVEGFLKPIIPKSLEEVAKEYLEDLIDRNLIMVRDRSYSGELKTCSIHDLIRDLIVRKAQEEKFLHVMNQKNEISPEIIKNQRHLSIHGEIHFDVGDMYDSTVRSLLHLAGSKLSIDICFPLLRVLDARNITFYTFPIEIVQLVNLRYIALIYTGKRKIPASISKLCNLQTLIVFRRLWYGKVGILYLPSEILKMPQLRHLLFEQGFLPCPSGAGNGNLQTLTGVIDFRCTEEALGRIPNLKTLGISYRYDSRTKLSIYCLENLVNLHQLETLKCHFVPEFEIEPLVPLAVDLAFPPNLKKLTLSGCRISWKNMSTFGSLPNLEVLKLKDFDFEDSVWKTNEGEFCKLKFLHIGSNNLEFWEVEGTHLPSLQCLSLWRCWDLKCIPSEIGEIPTLQVIALFRCGLSVVTSAYSIQEEQQDLGNDGLQVHNHNDFYKIGTSFRKVDGRIIEFWALGVLFVVPCDVLRGKKQVIKMKKNLRKDNIKIKNQEHRVVRFNHLRTKSLSCSETCRLSEVICLVKAQMGSFVNHLKEIVNRWTAVTVAVLGDKDDVRLKQLWWWLMRSVVVADVGRPLLKFKKAARRKNILNLEEPYDMKISYA</sequence>
<feature type="domain" description="Disease resistance R13L4/SHOC-2-like LRR" evidence="14">
    <location>
        <begin position="606"/>
        <end position="887"/>
    </location>
</feature>
<evidence type="ECO:0000256" key="10">
    <source>
        <dbReference type="ARBA" id="ARBA00022840"/>
    </source>
</evidence>
<dbReference type="CDD" id="cd14798">
    <property type="entry name" value="RX-CC_like"/>
    <property type="match status" value="1"/>
</dbReference>
<keyword evidence="7" id="KW-0677">Repeat</keyword>
<dbReference type="Pfam" id="PF23559">
    <property type="entry name" value="WHD_DRP"/>
    <property type="match status" value="1"/>
</dbReference>
<evidence type="ECO:0000256" key="11">
    <source>
        <dbReference type="SAM" id="MobiDB-lite"/>
    </source>
</evidence>
<dbReference type="SUPFAM" id="SSF52058">
    <property type="entry name" value="L domain-like"/>
    <property type="match status" value="1"/>
</dbReference>
<dbReference type="InterPro" id="IPR044974">
    <property type="entry name" value="Disease_R_plants"/>
</dbReference>
<gene>
    <name evidence="15" type="ORF">Fot_06723</name>
</gene>
<keyword evidence="10" id="KW-0067">ATP-binding</keyword>
<evidence type="ECO:0000259" key="12">
    <source>
        <dbReference type="Pfam" id="PF00931"/>
    </source>
</evidence>
<keyword evidence="5" id="KW-0433">Leucine-rich repeat</keyword>
<evidence type="ECO:0000256" key="3">
    <source>
        <dbReference type="ARBA" id="ARBA00008894"/>
    </source>
</evidence>
<dbReference type="Gene3D" id="3.40.50.300">
    <property type="entry name" value="P-loop containing nucleotide triphosphate hydrolases"/>
    <property type="match status" value="1"/>
</dbReference>
<dbReference type="GO" id="GO:0005524">
    <property type="term" value="F:ATP binding"/>
    <property type="evidence" value="ECO:0007669"/>
    <property type="project" value="UniProtKB-KW"/>
</dbReference>
<evidence type="ECO:0000256" key="6">
    <source>
        <dbReference type="ARBA" id="ARBA00022667"/>
    </source>
</evidence>
<dbReference type="InterPro" id="IPR042197">
    <property type="entry name" value="Apaf_helical"/>
</dbReference>
<name>A0ABD1WTW1_9LAMI</name>
<comment type="caution">
    <text evidence="15">The sequence shown here is derived from an EMBL/GenBank/DDBJ whole genome shotgun (WGS) entry which is preliminary data.</text>
</comment>
<dbReference type="GO" id="GO:0009626">
    <property type="term" value="P:plant-type hypersensitive response"/>
    <property type="evidence" value="ECO:0007669"/>
    <property type="project" value="UniProtKB-KW"/>
</dbReference>
<dbReference type="Pfam" id="PF23598">
    <property type="entry name" value="LRR_14"/>
    <property type="match status" value="1"/>
</dbReference>
<proteinExistence type="inferred from homology"/>
<dbReference type="InterPro" id="IPR058922">
    <property type="entry name" value="WHD_DRP"/>
</dbReference>
<evidence type="ECO:0000256" key="2">
    <source>
        <dbReference type="ARBA" id="ARBA00004496"/>
    </source>
</evidence>
<reference evidence="16" key="1">
    <citation type="submission" date="2024-07" db="EMBL/GenBank/DDBJ databases">
        <title>Two chromosome-level genome assemblies of Korean endemic species Abeliophyllum distichum and Forsythia ovata (Oleaceae).</title>
        <authorList>
            <person name="Jang H."/>
        </authorList>
    </citation>
    <scope>NUCLEOTIDE SEQUENCE [LARGE SCALE GENOMIC DNA]</scope>
</reference>
<evidence type="ECO:0000259" key="14">
    <source>
        <dbReference type="Pfam" id="PF23598"/>
    </source>
</evidence>
<comment type="function">
    <text evidence="1">Confers resistance to late blight (Phytophthora infestans) races carrying the avirulence gene Avr1. Resistance proteins guard the plant against pathogens that contain an appropriate avirulence protein via an indirect interaction with this avirulence protein. That triggers a defense system including the hypersensitive response, which restricts the pathogen growth.</text>
</comment>
<keyword evidence="4" id="KW-0963">Cytoplasm</keyword>
<dbReference type="InterPro" id="IPR038005">
    <property type="entry name" value="RX-like_CC"/>
</dbReference>
<keyword evidence="8" id="KW-0547">Nucleotide-binding</keyword>
<dbReference type="FunFam" id="3.40.50.300:FF:001091">
    <property type="entry name" value="Probable disease resistance protein At1g61300"/>
    <property type="match status" value="1"/>
</dbReference>
<evidence type="ECO:0000256" key="1">
    <source>
        <dbReference type="ARBA" id="ARBA00002074"/>
    </source>
</evidence>
<keyword evidence="16" id="KW-1185">Reference proteome</keyword>
<comment type="similarity">
    <text evidence="3">Belongs to the disease resistance NB-LRR family.</text>
</comment>
<dbReference type="InterPro" id="IPR002182">
    <property type="entry name" value="NB-ARC"/>
</dbReference>
<feature type="domain" description="NB-ARC" evidence="12">
    <location>
        <begin position="223"/>
        <end position="389"/>
    </location>
</feature>
<dbReference type="GO" id="GO:0005737">
    <property type="term" value="C:cytoplasm"/>
    <property type="evidence" value="ECO:0007669"/>
    <property type="project" value="UniProtKB-SubCell"/>
</dbReference>
<keyword evidence="6" id="KW-0381">Hypersensitive response</keyword>
<evidence type="ECO:0000256" key="5">
    <source>
        <dbReference type="ARBA" id="ARBA00022614"/>
    </source>
</evidence>
<evidence type="ECO:0000259" key="13">
    <source>
        <dbReference type="Pfam" id="PF23559"/>
    </source>
</evidence>
<evidence type="ECO:0000313" key="16">
    <source>
        <dbReference type="Proteomes" id="UP001604277"/>
    </source>
</evidence>
<dbReference type="InterPro" id="IPR027417">
    <property type="entry name" value="P-loop_NTPase"/>
</dbReference>
<dbReference type="Pfam" id="PF00931">
    <property type="entry name" value="NB-ARC"/>
    <property type="match status" value="1"/>
</dbReference>
<accession>A0ABD1WTW1</accession>
<dbReference type="Gene3D" id="3.80.10.10">
    <property type="entry name" value="Ribonuclease Inhibitor"/>
    <property type="match status" value="1"/>
</dbReference>
<evidence type="ECO:0000256" key="7">
    <source>
        <dbReference type="ARBA" id="ARBA00022737"/>
    </source>
</evidence>
<dbReference type="PANTHER" id="PTHR23155">
    <property type="entry name" value="DISEASE RESISTANCE PROTEIN RP"/>
    <property type="match status" value="1"/>
</dbReference>
<dbReference type="Proteomes" id="UP001604277">
    <property type="component" value="Unassembled WGS sequence"/>
</dbReference>
<comment type="subcellular location">
    <subcellularLocation>
        <location evidence="2">Cytoplasm</location>
    </subcellularLocation>
</comment>
<evidence type="ECO:0000313" key="15">
    <source>
        <dbReference type="EMBL" id="KAL2553104.1"/>
    </source>
</evidence>
<keyword evidence="9" id="KW-0611">Plant defense</keyword>
<organism evidence="15 16">
    <name type="scientific">Forsythia ovata</name>
    <dbReference type="NCBI Taxonomy" id="205694"/>
    <lineage>
        <taxon>Eukaryota</taxon>
        <taxon>Viridiplantae</taxon>
        <taxon>Streptophyta</taxon>
        <taxon>Embryophyta</taxon>
        <taxon>Tracheophyta</taxon>
        <taxon>Spermatophyta</taxon>
        <taxon>Magnoliopsida</taxon>
        <taxon>eudicotyledons</taxon>
        <taxon>Gunneridae</taxon>
        <taxon>Pentapetalae</taxon>
        <taxon>asterids</taxon>
        <taxon>lamiids</taxon>
        <taxon>Lamiales</taxon>
        <taxon>Oleaceae</taxon>
        <taxon>Forsythieae</taxon>
        <taxon>Forsythia</taxon>
    </lineage>
</organism>
<dbReference type="InterPro" id="IPR032675">
    <property type="entry name" value="LRR_dom_sf"/>
</dbReference>
<dbReference type="EMBL" id="JBFOLJ010000002">
    <property type="protein sequence ID" value="KAL2553104.1"/>
    <property type="molecule type" value="Genomic_DNA"/>
</dbReference>
<feature type="region of interest" description="Disordered" evidence="11">
    <location>
        <begin position="124"/>
        <end position="148"/>
    </location>
</feature>
<dbReference type="AlphaFoldDB" id="A0ABD1WTW1"/>
<dbReference type="PANTHER" id="PTHR23155:SF1152">
    <property type="entry name" value="AAA+ ATPASE DOMAIN-CONTAINING PROTEIN"/>
    <property type="match status" value="1"/>
</dbReference>
<evidence type="ECO:0000256" key="9">
    <source>
        <dbReference type="ARBA" id="ARBA00022821"/>
    </source>
</evidence>
<dbReference type="PRINTS" id="PR00364">
    <property type="entry name" value="DISEASERSIST"/>
</dbReference>
<dbReference type="SUPFAM" id="SSF52540">
    <property type="entry name" value="P-loop containing nucleoside triphosphate hydrolases"/>
    <property type="match status" value="1"/>
</dbReference>